<gene>
    <name evidence="3" type="ORF">JMJ35_005085</name>
</gene>
<evidence type="ECO:0000256" key="1">
    <source>
        <dbReference type="SAM" id="MobiDB-lite"/>
    </source>
</evidence>
<dbReference type="GO" id="GO:0016491">
    <property type="term" value="F:oxidoreductase activity"/>
    <property type="evidence" value="ECO:0007669"/>
    <property type="project" value="InterPro"/>
</dbReference>
<keyword evidence="4" id="KW-1185">Reference proteome</keyword>
<evidence type="ECO:0000313" key="3">
    <source>
        <dbReference type="EMBL" id="KAK0511957.1"/>
    </source>
</evidence>
<feature type="transmembrane region" description="Helical" evidence="2">
    <location>
        <begin position="20"/>
        <end position="40"/>
    </location>
</feature>
<feature type="region of interest" description="Disordered" evidence="1">
    <location>
        <begin position="469"/>
        <end position="498"/>
    </location>
</feature>
<organism evidence="3 4">
    <name type="scientific">Cladonia borealis</name>
    <dbReference type="NCBI Taxonomy" id="184061"/>
    <lineage>
        <taxon>Eukaryota</taxon>
        <taxon>Fungi</taxon>
        <taxon>Dikarya</taxon>
        <taxon>Ascomycota</taxon>
        <taxon>Pezizomycotina</taxon>
        <taxon>Lecanoromycetes</taxon>
        <taxon>OSLEUM clade</taxon>
        <taxon>Lecanoromycetidae</taxon>
        <taxon>Lecanorales</taxon>
        <taxon>Lecanorineae</taxon>
        <taxon>Cladoniaceae</taxon>
        <taxon>Cladonia</taxon>
    </lineage>
</organism>
<dbReference type="InterPro" id="IPR046366">
    <property type="entry name" value="MPAB"/>
</dbReference>
<keyword evidence="2" id="KW-1133">Transmembrane helix</keyword>
<evidence type="ECO:0000313" key="4">
    <source>
        <dbReference type="Proteomes" id="UP001166286"/>
    </source>
</evidence>
<comment type="caution">
    <text evidence="3">The sequence shown here is derived from an EMBL/GenBank/DDBJ whole genome shotgun (WGS) entry which is preliminary data.</text>
</comment>
<dbReference type="AlphaFoldDB" id="A0AA39QZ65"/>
<evidence type="ECO:0000256" key="2">
    <source>
        <dbReference type="SAM" id="Phobius"/>
    </source>
</evidence>
<keyword evidence="2" id="KW-0812">Transmembrane</keyword>
<proteinExistence type="predicted"/>
<keyword evidence="2" id="KW-0472">Membrane</keyword>
<dbReference type="PANTHER" id="PTHR36124:SF1">
    <property type="entry name" value="ER-BOUND OXYGENASE MPAB_MPAB'_RUBBER OXYGENASE CATALYTIC DOMAIN-CONTAINING PROTEIN"/>
    <property type="match status" value="1"/>
</dbReference>
<reference evidence="3" key="1">
    <citation type="submission" date="2023-03" db="EMBL/GenBank/DDBJ databases">
        <title>Complete genome of Cladonia borealis.</title>
        <authorList>
            <person name="Park H."/>
        </authorList>
    </citation>
    <scope>NUCLEOTIDE SEQUENCE</scope>
    <source>
        <strain evidence="3">ANT050790</strain>
    </source>
</reference>
<dbReference type="Proteomes" id="UP001166286">
    <property type="component" value="Unassembled WGS sequence"/>
</dbReference>
<dbReference type="PANTHER" id="PTHR36124">
    <property type="match status" value="1"/>
</dbReference>
<accession>A0AA39QZ65</accession>
<sequence length="498" mass="56672">MPDHGEAFTPTTGWDAMTIFSFASGILLSFSSALVSYHNFTKPQWDAGTNSVVVGGIIVSLYGVLFAYINLVEVYRYRNVKKLMTKYGYNDDFKSYEHMTVEIAQEIYFNLARYDMPFLFEFGWIFNFLKTATAPVLSDVIVKTGHFTSKDQTLSHARQQDTVCLMTAMQAMPFHTMPHSLVMARINAHHNLYGGQINSDTILWLSHMWMQGPIRWINQFGWRPIMQWEKWALFVLWRELSVMLGCKWVPQDLATFDEFEKSFAQIEQRPDPVNVIFSDSMVNAILFSVPSILKPFARKCVIAILDEDVRHCNMYDNEFDPKLRVRIFRLLNLWRSFQKHLCMPRGHGRALTPGGPNTNGKWNFPPYTFPATPLYVQKTVWNQWGPIAIINRLRGLPIPGSQFYSDGVSLETMGAKRKSPTTQAQVEMSVREQAELINKGPWGYRAKVNFQALPVVKDLGTGYGFPQNAYSKTGRPDAKGMNGAPSKSPAPLADGLTV</sequence>
<feature type="transmembrane region" description="Helical" evidence="2">
    <location>
        <begin position="52"/>
        <end position="71"/>
    </location>
</feature>
<dbReference type="EMBL" id="JAFEKC020000011">
    <property type="protein sequence ID" value="KAK0511957.1"/>
    <property type="molecule type" value="Genomic_DNA"/>
</dbReference>
<name>A0AA39QZ65_9LECA</name>
<protein>
    <submittedName>
        <fullName evidence="3">Uncharacterized protein</fullName>
    </submittedName>
</protein>